<dbReference type="Gene3D" id="1.10.101.10">
    <property type="entry name" value="PGBD-like superfamily/PGBD"/>
    <property type="match status" value="1"/>
</dbReference>
<protein>
    <submittedName>
        <fullName evidence="2">Peptidoglycan binding domain-containing protein</fullName>
    </submittedName>
</protein>
<name>A0A286G9Y5_9PROT</name>
<dbReference type="InterPro" id="IPR002477">
    <property type="entry name" value="Peptidoglycan-bd-like"/>
</dbReference>
<sequence>MSGTGRAAFGVVLGTLYALSGAATPEPAWAAAPEPAATLPAGEAAGTVAASEVREAQGLLAELGLWDGAPDGIADAAFVRAVEGFQRQSGRTATGRLDADTLAALRTRAEAIRTSRRLDAARAAETAEAQAAIAADPQLAARLAPQPGDLTAAAGRDLGPCRADPTAACLLTEAAESAKGIVDPELRDWVLGEIAVGLAAAAGVESVWPVLRLTVDPRAAFTGLRRVATARAAAGDAEAALALAAAARALPREALRSHAEVAEALSRLTPPPLDAVRQAETAAEVLLPQVADAGDRRAALATLARAARARGDGDAAAERLNRADALDLGADQAALVAAAWAEAGHPARAEALLAALPDAAERTPVLVELAAAHARAGSATAALQAARAVPEPRYRAVALADVAVALKQPEVISDAEAVAAQVELPYATAFAWSRIAEAWRALGRTEDAAAAARRIGDDALRVEALYRLAAATDTPAPTATTLAAEAETLRGGMLDRVARVRLAAQRAEQLATAGSAEAGLAVRATVDDALAVRNPWNRARALVAAARATAAADRHGVTVPPSNR</sequence>
<proteinExistence type="predicted"/>
<evidence type="ECO:0000313" key="3">
    <source>
        <dbReference type="Proteomes" id="UP000219621"/>
    </source>
</evidence>
<gene>
    <name evidence="2" type="ORF">SAMN05421508_102379</name>
</gene>
<dbReference type="InterPro" id="IPR036366">
    <property type="entry name" value="PGBDSf"/>
</dbReference>
<dbReference type="RefSeq" id="WP_097278129.1">
    <property type="nucleotide sequence ID" value="NZ_OCNJ01000002.1"/>
</dbReference>
<dbReference type="Pfam" id="PF01471">
    <property type="entry name" value="PG_binding_1"/>
    <property type="match status" value="1"/>
</dbReference>
<dbReference type="SUPFAM" id="SSF47090">
    <property type="entry name" value="PGBD-like"/>
    <property type="match status" value="1"/>
</dbReference>
<dbReference type="OrthoDB" id="9816507at2"/>
<reference evidence="2 3" key="1">
    <citation type="submission" date="2017-09" db="EMBL/GenBank/DDBJ databases">
        <authorList>
            <person name="Ehlers B."/>
            <person name="Leendertz F.H."/>
        </authorList>
    </citation>
    <scope>NUCLEOTIDE SEQUENCE [LARGE SCALE GENOMIC DNA]</scope>
    <source>
        <strain evidence="2 3">USBA 140</strain>
    </source>
</reference>
<dbReference type="Proteomes" id="UP000219621">
    <property type="component" value="Unassembled WGS sequence"/>
</dbReference>
<dbReference type="AlphaFoldDB" id="A0A286G9Y5"/>
<evidence type="ECO:0000313" key="2">
    <source>
        <dbReference type="EMBL" id="SOD92328.1"/>
    </source>
</evidence>
<organism evidence="2 3">
    <name type="scientific">Caenispirillum bisanense</name>
    <dbReference type="NCBI Taxonomy" id="414052"/>
    <lineage>
        <taxon>Bacteria</taxon>
        <taxon>Pseudomonadati</taxon>
        <taxon>Pseudomonadota</taxon>
        <taxon>Alphaproteobacteria</taxon>
        <taxon>Rhodospirillales</taxon>
        <taxon>Novispirillaceae</taxon>
        <taxon>Caenispirillum</taxon>
    </lineage>
</organism>
<keyword evidence="3" id="KW-1185">Reference proteome</keyword>
<accession>A0A286G9Y5</accession>
<dbReference type="InterPro" id="IPR036365">
    <property type="entry name" value="PGBD-like_sf"/>
</dbReference>
<feature type="domain" description="Peptidoglycan binding-like" evidence="1">
    <location>
        <begin position="51"/>
        <end position="105"/>
    </location>
</feature>
<dbReference type="EMBL" id="OCNJ01000002">
    <property type="protein sequence ID" value="SOD92328.1"/>
    <property type="molecule type" value="Genomic_DNA"/>
</dbReference>
<evidence type="ECO:0000259" key="1">
    <source>
        <dbReference type="Pfam" id="PF01471"/>
    </source>
</evidence>